<protein>
    <recommendedName>
        <fullName evidence="2">MHYT domain-containing protein</fullName>
    </recommendedName>
</protein>
<gene>
    <name evidence="3" type="ORF">AQI88_00245</name>
</gene>
<dbReference type="InterPro" id="IPR005330">
    <property type="entry name" value="MHYT_dom"/>
</dbReference>
<accession>A0A117PYR7</accession>
<keyword evidence="4" id="KW-1185">Reference proteome</keyword>
<sequence>MYVSPLFPLLAFLNAYAGSVLALACAGRLRTRGLRTGWNWLVGGAISLGCGIWGMHFIGMLGYSSGEGRPRFDLALTGVSLVVAVAIVGFGLLVTYLHPHWYTLLAGGIVTGLGISAMHYIGMAAMHLAGTVSYTPRTVTLSVAIAVVTATAALGTALASLGTWATVGAGGLMAISISTMHYTGMMAVTVSPNDQVVVRGVEGPSLIVPLFLCFSLELLMVGFAVVTTPLLPEDDFGAASAGHAFSRGFGR</sequence>
<feature type="transmembrane region" description="Helical" evidence="1">
    <location>
        <begin position="164"/>
        <end position="185"/>
    </location>
</feature>
<dbReference type="PROSITE" id="PS50924">
    <property type="entry name" value="MHYT"/>
    <property type="match status" value="1"/>
</dbReference>
<feature type="transmembrane region" description="Helical" evidence="1">
    <location>
        <begin position="138"/>
        <end position="158"/>
    </location>
</feature>
<evidence type="ECO:0000259" key="2">
    <source>
        <dbReference type="PROSITE" id="PS50924"/>
    </source>
</evidence>
<proteinExistence type="predicted"/>
<dbReference type="Pfam" id="PF03707">
    <property type="entry name" value="MHYT"/>
    <property type="match status" value="2"/>
</dbReference>
<dbReference type="AlphaFoldDB" id="A0A117PYR7"/>
<dbReference type="STRING" id="67285.AQI88_00245"/>
<dbReference type="GO" id="GO:0016020">
    <property type="term" value="C:membrane"/>
    <property type="evidence" value="ECO:0007669"/>
    <property type="project" value="UniProtKB-UniRule"/>
</dbReference>
<feature type="transmembrane region" description="Helical" evidence="1">
    <location>
        <begin position="74"/>
        <end position="98"/>
    </location>
</feature>
<dbReference type="EMBL" id="LMWL01000001">
    <property type="protein sequence ID" value="KUM99037.1"/>
    <property type="molecule type" value="Genomic_DNA"/>
</dbReference>
<keyword evidence="1" id="KW-0812">Transmembrane</keyword>
<feature type="transmembrane region" description="Helical" evidence="1">
    <location>
        <begin position="104"/>
        <end position="126"/>
    </location>
</feature>
<evidence type="ECO:0000256" key="1">
    <source>
        <dbReference type="PROSITE-ProRule" id="PRU00244"/>
    </source>
</evidence>
<evidence type="ECO:0000313" key="4">
    <source>
        <dbReference type="Proteomes" id="UP000054241"/>
    </source>
</evidence>
<dbReference type="Proteomes" id="UP000054241">
    <property type="component" value="Unassembled WGS sequence"/>
</dbReference>
<keyword evidence="1" id="KW-1133">Transmembrane helix</keyword>
<feature type="domain" description="MHYT" evidence="2">
    <location>
        <begin position="3"/>
        <end position="191"/>
    </location>
</feature>
<feature type="transmembrane region" description="Helical" evidence="1">
    <location>
        <begin position="38"/>
        <end position="62"/>
    </location>
</feature>
<evidence type="ECO:0000313" key="3">
    <source>
        <dbReference type="EMBL" id="KUM99037.1"/>
    </source>
</evidence>
<name>A0A117PYR7_9ACTN</name>
<reference evidence="3 4" key="1">
    <citation type="submission" date="2015-10" db="EMBL/GenBank/DDBJ databases">
        <title>Draft genome sequence of Streptomyces cellostaticus DSM 40189, type strain for the species Streptomyces cellostaticus.</title>
        <authorList>
            <person name="Ruckert C."/>
            <person name="Winkler A."/>
            <person name="Kalinowski J."/>
            <person name="Kampfer P."/>
            <person name="Glaeser S."/>
        </authorList>
    </citation>
    <scope>NUCLEOTIDE SEQUENCE [LARGE SCALE GENOMIC DNA]</scope>
    <source>
        <strain evidence="3 4">DSM 40189</strain>
    </source>
</reference>
<keyword evidence="1" id="KW-0472">Membrane</keyword>
<dbReference type="PANTHER" id="PTHR35152">
    <property type="entry name" value="DOMAIN SIGNALLING PROTEIN, PUTATIVE (AFU_ORTHOLOGUE AFUA_5G11310)-RELATED"/>
    <property type="match status" value="1"/>
</dbReference>
<organism evidence="3 4">
    <name type="scientific">Streptomyces cellostaticus</name>
    <dbReference type="NCBI Taxonomy" id="67285"/>
    <lineage>
        <taxon>Bacteria</taxon>
        <taxon>Bacillati</taxon>
        <taxon>Actinomycetota</taxon>
        <taxon>Actinomycetes</taxon>
        <taxon>Kitasatosporales</taxon>
        <taxon>Streptomycetaceae</taxon>
        <taxon>Streptomyces</taxon>
    </lineage>
</organism>
<feature type="transmembrane region" description="Helical" evidence="1">
    <location>
        <begin position="206"/>
        <end position="226"/>
    </location>
</feature>
<dbReference type="PANTHER" id="PTHR35152:SF1">
    <property type="entry name" value="DOMAIN SIGNALLING PROTEIN, PUTATIVE (AFU_ORTHOLOGUE AFUA_5G11310)-RELATED"/>
    <property type="match status" value="1"/>
</dbReference>
<comment type="caution">
    <text evidence="3">The sequence shown here is derived from an EMBL/GenBank/DDBJ whole genome shotgun (WGS) entry which is preliminary data.</text>
</comment>